<dbReference type="Proteomes" id="UP000267096">
    <property type="component" value="Unassembled WGS sequence"/>
</dbReference>
<evidence type="ECO:0000313" key="1">
    <source>
        <dbReference type="EMBL" id="VDK33433.1"/>
    </source>
</evidence>
<accession>A0A3P6PUC5</accession>
<evidence type="ECO:0000313" key="2">
    <source>
        <dbReference type="Proteomes" id="UP000267096"/>
    </source>
</evidence>
<dbReference type="AlphaFoldDB" id="A0A3P6PUC5"/>
<sequence length="101" mass="11237">MGRLSNIDSYGYDVHEVHTSEGGARIVQTHGSGTIEGDGRRIQQQDESLNQERIFNDNKSIEQRRTLIEEQCFDDSRTRAAAVSTAHRAGTKEVGFVGSTR</sequence>
<gene>
    <name evidence="1" type="ORF">ASIM_LOCUS8654</name>
</gene>
<proteinExistence type="predicted"/>
<name>A0A3P6PUC5_ANISI</name>
<protein>
    <submittedName>
        <fullName evidence="1">Uncharacterized protein</fullName>
    </submittedName>
</protein>
<dbReference type="OrthoDB" id="5862950at2759"/>
<reference evidence="1 2" key="1">
    <citation type="submission" date="2018-11" db="EMBL/GenBank/DDBJ databases">
        <authorList>
            <consortium name="Pathogen Informatics"/>
        </authorList>
    </citation>
    <scope>NUCLEOTIDE SEQUENCE [LARGE SCALE GENOMIC DNA]</scope>
</reference>
<keyword evidence="2" id="KW-1185">Reference proteome</keyword>
<dbReference type="EMBL" id="UYRR01024108">
    <property type="protein sequence ID" value="VDK33433.1"/>
    <property type="molecule type" value="Genomic_DNA"/>
</dbReference>
<organism evidence="1 2">
    <name type="scientific">Anisakis simplex</name>
    <name type="common">Herring worm</name>
    <dbReference type="NCBI Taxonomy" id="6269"/>
    <lineage>
        <taxon>Eukaryota</taxon>
        <taxon>Metazoa</taxon>
        <taxon>Ecdysozoa</taxon>
        <taxon>Nematoda</taxon>
        <taxon>Chromadorea</taxon>
        <taxon>Rhabditida</taxon>
        <taxon>Spirurina</taxon>
        <taxon>Ascaridomorpha</taxon>
        <taxon>Ascaridoidea</taxon>
        <taxon>Anisakidae</taxon>
        <taxon>Anisakis</taxon>
        <taxon>Anisakis simplex complex</taxon>
    </lineage>
</organism>